<reference evidence="2" key="1">
    <citation type="journal article" date="2020" name="Microbiol. Resour. Announc.">
        <title>Draft Genome Sequences of Thiorhodococcus mannitoliphagus and Thiorhodococcus minor, Purple Sulfur Photosynthetic Bacteria in the Gammaproteobacterial Family Chromatiaceae.</title>
        <authorList>
            <person name="Aviles F.A."/>
            <person name="Meyer T.E."/>
            <person name="Kyndt J.A."/>
        </authorList>
    </citation>
    <scope>NUCLEOTIDE SEQUENCE [LARGE SCALE GENOMIC DNA]</scope>
    <source>
        <strain evidence="2">DSM 18266</strain>
    </source>
</reference>
<reference evidence="1 2" key="2">
    <citation type="submission" date="2020-02" db="EMBL/GenBank/DDBJ databases">
        <title>Genome sequences of Thiorhodococcus mannitoliphagus and Thiorhodococcus minor, purple sulfur photosynthetic bacteria in the gammaproteobacterial family, Chromatiaceae.</title>
        <authorList>
            <person name="Aviles F.A."/>
            <person name="Meyer T.E."/>
            <person name="Kyndt J.A."/>
        </authorList>
    </citation>
    <scope>NUCLEOTIDE SEQUENCE [LARGE SCALE GENOMIC DNA]</scope>
    <source>
        <strain evidence="1 2">DSM 18266</strain>
    </source>
</reference>
<dbReference type="Proteomes" id="UP000471640">
    <property type="component" value="Unassembled WGS sequence"/>
</dbReference>
<comment type="caution">
    <text evidence="1">The sequence shown here is derived from an EMBL/GenBank/DDBJ whole genome shotgun (WGS) entry which is preliminary data.</text>
</comment>
<keyword evidence="2" id="KW-1185">Reference proteome</keyword>
<accession>A0A6P1DTX8</accession>
<dbReference type="EMBL" id="JAAIJR010000039">
    <property type="protein sequence ID" value="NEX20910.1"/>
    <property type="molecule type" value="Genomic_DNA"/>
</dbReference>
<dbReference type="AlphaFoldDB" id="A0A6P1DTX8"/>
<sequence>MIKVDTDDPVLQRFPIPGSREGHVGPLFREFRSSLIGISGGGCLGDSDAASQSVLPYPVVQPTPVNSAMSNYRVCPRLLTCMSVLRTAAARLLCLIRASVTDDARFFAALEMALCEH</sequence>
<gene>
    <name evidence="1" type="ORF">G3480_11395</name>
</gene>
<evidence type="ECO:0000313" key="2">
    <source>
        <dbReference type="Proteomes" id="UP000471640"/>
    </source>
</evidence>
<dbReference type="RefSeq" id="WP_164654017.1">
    <property type="nucleotide sequence ID" value="NZ_JAAIJR010000039.1"/>
</dbReference>
<organism evidence="1 2">
    <name type="scientific">Thiorhodococcus mannitoliphagus</name>
    <dbReference type="NCBI Taxonomy" id="329406"/>
    <lineage>
        <taxon>Bacteria</taxon>
        <taxon>Pseudomonadati</taxon>
        <taxon>Pseudomonadota</taxon>
        <taxon>Gammaproteobacteria</taxon>
        <taxon>Chromatiales</taxon>
        <taxon>Chromatiaceae</taxon>
        <taxon>Thiorhodococcus</taxon>
    </lineage>
</organism>
<protein>
    <submittedName>
        <fullName evidence="1">Uncharacterized protein</fullName>
    </submittedName>
</protein>
<proteinExistence type="predicted"/>
<evidence type="ECO:0000313" key="1">
    <source>
        <dbReference type="EMBL" id="NEX20910.1"/>
    </source>
</evidence>
<name>A0A6P1DTX8_9GAMM</name>